<feature type="chain" id="PRO_5002056642" description="DSP-PTPase phosphatase fused to NAD+ Kinase domain-containing protein" evidence="1">
    <location>
        <begin position="24"/>
        <end position="185"/>
    </location>
</feature>
<evidence type="ECO:0000256" key="1">
    <source>
        <dbReference type="SAM" id="SignalP"/>
    </source>
</evidence>
<evidence type="ECO:0000313" key="3">
    <source>
        <dbReference type="EMBL" id="KHE91348.1"/>
    </source>
</evidence>
<proteinExistence type="predicted"/>
<name>A0A0B0EJS4_9BACT</name>
<dbReference type="SUPFAM" id="SSF52799">
    <property type="entry name" value="(Phosphotyrosine protein) phosphatases II"/>
    <property type="match status" value="1"/>
</dbReference>
<dbReference type="InterPro" id="IPR055214">
    <property type="entry name" value="PTP-NADK"/>
</dbReference>
<dbReference type="AlphaFoldDB" id="A0A0B0EJS4"/>
<dbReference type="InterPro" id="IPR029021">
    <property type="entry name" value="Prot-tyrosine_phosphatase-like"/>
</dbReference>
<accession>A0A0B0EJS4</accession>
<evidence type="ECO:0000259" key="2">
    <source>
        <dbReference type="Pfam" id="PF22741"/>
    </source>
</evidence>
<evidence type="ECO:0000313" key="4">
    <source>
        <dbReference type="Proteomes" id="UP000030652"/>
    </source>
</evidence>
<dbReference type="EMBL" id="JRYO01000207">
    <property type="protein sequence ID" value="KHE91348.1"/>
    <property type="molecule type" value="Genomic_DNA"/>
</dbReference>
<dbReference type="Pfam" id="PF22741">
    <property type="entry name" value="PTP-NADK"/>
    <property type="match status" value="1"/>
</dbReference>
<dbReference type="Gene3D" id="3.90.190.10">
    <property type="entry name" value="Protein tyrosine phosphatase superfamily"/>
    <property type="match status" value="1"/>
</dbReference>
<reference evidence="3 4" key="1">
    <citation type="submission" date="2014-10" db="EMBL/GenBank/DDBJ databases">
        <title>Draft genome of anammox bacterium scalindua brodae, obtained using differential coverage binning of sequence data from two enrichment reactors.</title>
        <authorList>
            <person name="Speth D.R."/>
            <person name="Russ L."/>
            <person name="Kartal B."/>
            <person name="Op den Camp H.J."/>
            <person name="Dutilh B.E."/>
            <person name="Jetten M.S."/>
        </authorList>
    </citation>
    <scope>NUCLEOTIDE SEQUENCE [LARGE SCALE GENOMIC DNA]</scope>
    <source>
        <strain evidence="3">RU1</strain>
    </source>
</reference>
<organism evidence="3 4">
    <name type="scientific">Candidatus Scalindua brodae</name>
    <dbReference type="NCBI Taxonomy" id="237368"/>
    <lineage>
        <taxon>Bacteria</taxon>
        <taxon>Pseudomonadati</taxon>
        <taxon>Planctomycetota</taxon>
        <taxon>Candidatus Brocadiia</taxon>
        <taxon>Candidatus Brocadiales</taxon>
        <taxon>Candidatus Scalinduaceae</taxon>
        <taxon>Candidatus Scalindua</taxon>
    </lineage>
</organism>
<feature type="signal peptide" evidence="1">
    <location>
        <begin position="1"/>
        <end position="23"/>
    </location>
</feature>
<keyword evidence="1" id="KW-0732">Signal</keyword>
<dbReference type="Proteomes" id="UP000030652">
    <property type="component" value="Unassembled WGS sequence"/>
</dbReference>
<comment type="caution">
    <text evidence="3">The sequence shown here is derived from an EMBL/GenBank/DDBJ whole genome shotgun (WGS) entry which is preliminary data.</text>
</comment>
<protein>
    <recommendedName>
        <fullName evidence="2">DSP-PTPase phosphatase fused to NAD+ Kinase domain-containing protein</fullName>
    </recommendedName>
</protein>
<feature type="domain" description="DSP-PTPase phosphatase fused to NAD+ Kinase" evidence="2">
    <location>
        <begin position="54"/>
        <end position="149"/>
    </location>
</feature>
<dbReference type="eggNOG" id="COG3453">
    <property type="taxonomic scope" value="Bacteria"/>
</dbReference>
<gene>
    <name evidence="3" type="ORF">SCABRO_02896</name>
</gene>
<sequence length="185" mass="20408">MNCYIRVLSVAWLTLFIVSNVFADNITMDKRSFIRQVSSALINLPNSQVPFDGVLTGGQPTFDQVKQAAETGFKAVINLRAGNELPDPEQERVWVEGSGMEYIHIPVIVTEGFTPQNAKAFAGALSKPGNYPLIVHCKSGERVGAMFALKAFHIDEKDIEEALLIGERAGMIKLAPTVKKILERY</sequence>